<dbReference type="PANTHER" id="PTHR43685">
    <property type="entry name" value="GLYCOSYLTRANSFERASE"/>
    <property type="match status" value="1"/>
</dbReference>
<dbReference type="InterPro" id="IPR001173">
    <property type="entry name" value="Glyco_trans_2-like"/>
</dbReference>
<dbReference type="HOGENOM" id="CLU_025996_19_2_5"/>
<dbReference type="CAZy" id="GT2">
    <property type="family name" value="Glycosyltransferase Family 2"/>
</dbReference>
<dbReference type="InterPro" id="IPR050834">
    <property type="entry name" value="Glycosyltransf_2"/>
</dbReference>
<feature type="domain" description="Glycosyltransferase 2-like" evidence="2">
    <location>
        <begin position="5"/>
        <end position="167"/>
    </location>
</feature>
<accession>B8IGC5</accession>
<dbReference type="OrthoDB" id="9801954at2"/>
<sequence>MTEASVVICAHTLDRWDELNAAVASVHAQTRPAREIYVVTDYNEVLRERAESEIEGVRVVPNTKEPGLSGGRMTGADLVTAEVVAFLDDDAIADPRWLEELLQAYENPNVLGAGGSVEPMWRELPPSWFPGEFGWVIGCTYNGMPVQNGRIRNPIGANMSVRREVLYRAGGFASQMGRQKAGFSISSKAKAGGKAESCEETEFCIRAARLHPGGYFAYRPGARVQHIVPAQRGTWRYFVHRCLVEGTAKGVLTDLTGTKDGLSSEGRYVREVLPQAVMHNLGAAMRGDTGAARRALVIVAGLVITAFAYGKTRVERRRSNSARIDAVF</sequence>
<dbReference type="PANTHER" id="PTHR43685:SF2">
    <property type="entry name" value="GLYCOSYLTRANSFERASE 2-LIKE DOMAIN-CONTAINING PROTEIN"/>
    <property type="match status" value="1"/>
</dbReference>
<dbReference type="Proteomes" id="UP000008207">
    <property type="component" value="Chromosome"/>
</dbReference>
<reference evidence="3 4" key="1">
    <citation type="submission" date="2009-01" db="EMBL/GenBank/DDBJ databases">
        <title>Complete sequence of chromosome of Methylobacterium nodulans ORS 2060.</title>
        <authorList>
            <consortium name="US DOE Joint Genome Institute"/>
            <person name="Lucas S."/>
            <person name="Copeland A."/>
            <person name="Lapidus A."/>
            <person name="Glavina del Rio T."/>
            <person name="Dalin E."/>
            <person name="Tice H."/>
            <person name="Bruce D."/>
            <person name="Goodwin L."/>
            <person name="Pitluck S."/>
            <person name="Sims D."/>
            <person name="Brettin T."/>
            <person name="Detter J.C."/>
            <person name="Han C."/>
            <person name="Larimer F."/>
            <person name="Land M."/>
            <person name="Hauser L."/>
            <person name="Kyrpides N."/>
            <person name="Ivanova N."/>
            <person name="Marx C.J."/>
            <person name="Richardson P."/>
        </authorList>
    </citation>
    <scope>NUCLEOTIDE SEQUENCE [LARGE SCALE GENOMIC DNA]</scope>
    <source>
        <strain evidence="4">LMG 21967 / CNCM I-2342 / ORS 2060</strain>
    </source>
</reference>
<protein>
    <submittedName>
        <fullName evidence="3">Glycosyl transferase family 2</fullName>
    </submittedName>
</protein>
<dbReference type="SUPFAM" id="SSF53448">
    <property type="entry name" value="Nucleotide-diphospho-sugar transferases"/>
    <property type="match status" value="1"/>
</dbReference>
<gene>
    <name evidence="3" type="ordered locus">Mnod_6856</name>
</gene>
<evidence type="ECO:0000259" key="2">
    <source>
        <dbReference type="Pfam" id="PF00535"/>
    </source>
</evidence>
<dbReference type="Pfam" id="PF00535">
    <property type="entry name" value="Glycos_transf_2"/>
    <property type="match status" value="1"/>
</dbReference>
<evidence type="ECO:0000313" key="4">
    <source>
        <dbReference type="Proteomes" id="UP000008207"/>
    </source>
</evidence>
<keyword evidence="1" id="KW-0812">Transmembrane</keyword>
<dbReference type="RefSeq" id="WP_015933167.1">
    <property type="nucleotide sequence ID" value="NC_011894.1"/>
</dbReference>
<keyword evidence="1" id="KW-1133">Transmembrane helix</keyword>
<dbReference type="GO" id="GO:0016740">
    <property type="term" value="F:transferase activity"/>
    <property type="evidence" value="ECO:0007669"/>
    <property type="project" value="UniProtKB-KW"/>
</dbReference>
<dbReference type="EMBL" id="CP001349">
    <property type="protein sequence ID" value="ACL61602.1"/>
    <property type="molecule type" value="Genomic_DNA"/>
</dbReference>
<organism evidence="3 4">
    <name type="scientific">Methylobacterium nodulans (strain LMG 21967 / CNCM I-2342 / ORS 2060)</name>
    <dbReference type="NCBI Taxonomy" id="460265"/>
    <lineage>
        <taxon>Bacteria</taxon>
        <taxon>Pseudomonadati</taxon>
        <taxon>Pseudomonadota</taxon>
        <taxon>Alphaproteobacteria</taxon>
        <taxon>Hyphomicrobiales</taxon>
        <taxon>Methylobacteriaceae</taxon>
        <taxon>Methylobacterium</taxon>
    </lineage>
</organism>
<keyword evidence="4" id="KW-1185">Reference proteome</keyword>
<dbReference type="KEGG" id="mno:Mnod_6856"/>
<dbReference type="CDD" id="cd00761">
    <property type="entry name" value="Glyco_tranf_GTA_type"/>
    <property type="match status" value="1"/>
</dbReference>
<feature type="transmembrane region" description="Helical" evidence="1">
    <location>
        <begin position="291"/>
        <end position="310"/>
    </location>
</feature>
<dbReference type="Gene3D" id="3.90.550.10">
    <property type="entry name" value="Spore Coat Polysaccharide Biosynthesis Protein SpsA, Chain A"/>
    <property type="match status" value="1"/>
</dbReference>
<evidence type="ECO:0000256" key="1">
    <source>
        <dbReference type="SAM" id="Phobius"/>
    </source>
</evidence>
<keyword evidence="3" id="KW-0808">Transferase</keyword>
<evidence type="ECO:0000313" key="3">
    <source>
        <dbReference type="EMBL" id="ACL61602.1"/>
    </source>
</evidence>
<dbReference type="STRING" id="460265.Mnod_6856"/>
<keyword evidence="1" id="KW-0472">Membrane</keyword>
<name>B8IGC5_METNO</name>
<dbReference type="AlphaFoldDB" id="B8IGC5"/>
<dbReference type="eggNOG" id="COG1216">
    <property type="taxonomic scope" value="Bacteria"/>
</dbReference>
<dbReference type="InterPro" id="IPR029044">
    <property type="entry name" value="Nucleotide-diphossugar_trans"/>
</dbReference>
<proteinExistence type="predicted"/>